<dbReference type="OrthoDB" id="417550at2759"/>
<comment type="subunit">
    <text evidence="3">Homodimer.</text>
</comment>
<evidence type="ECO:0000313" key="16">
    <source>
        <dbReference type="Proteomes" id="UP000289738"/>
    </source>
</evidence>
<dbReference type="GO" id="GO:0046294">
    <property type="term" value="P:formaldehyde catabolic process"/>
    <property type="evidence" value="ECO:0007669"/>
    <property type="project" value="TreeGrafter"/>
</dbReference>
<sequence length="399" mass="43210">MVGTEVDANGNGSLKLKPSESRGKNIQCRAAVAYGPGEPFVVEQVIVYPPQKMEVRIKILYTSICHTDLACWKAENEAQRAFPRIFGHEASGVVESVGEGVTDIREGDIVVPIFNGECGECCYCKSSVTNMCERFGVNPMKKVMESDGKSRFTTVQGKPIYHFLNTSTFAEYTVVDSACVVNINPQLAPSLKQLTLISCGVSTGVGAAWNSANVHADSTVAIFGLGAVGLAVAEGARARGASKIIGVDINPDKFIKAQAMGVTDFINPRDEEKPVNERIKEMTGGGVDYSFECAGNLDVLREAFLSAHEGWGLTVVLGIHSKPELLPIHPMELFNGRRMIGSVFGGFKGKTQLPHFANECMHGVVNLDKFITHELPFDEINKAFDLLIAGKSLRCILHL</sequence>
<name>A0A445DFK0_ARAHY</name>
<evidence type="ECO:0000256" key="4">
    <source>
        <dbReference type="ARBA" id="ARBA00013190"/>
    </source>
</evidence>
<evidence type="ECO:0000259" key="13">
    <source>
        <dbReference type="Pfam" id="PF00107"/>
    </source>
</evidence>
<dbReference type="CDD" id="cd08301">
    <property type="entry name" value="alcohol_DH_plants"/>
    <property type="match status" value="1"/>
</dbReference>
<keyword evidence="7" id="KW-0560">Oxidoreductase</keyword>
<evidence type="ECO:0000256" key="6">
    <source>
        <dbReference type="ARBA" id="ARBA00022833"/>
    </source>
</evidence>
<evidence type="ECO:0000313" key="15">
    <source>
        <dbReference type="EMBL" id="RYR61968.1"/>
    </source>
</evidence>
<evidence type="ECO:0000256" key="11">
    <source>
        <dbReference type="RuleBase" id="RU361277"/>
    </source>
</evidence>
<gene>
    <name evidence="15" type="ORF">Ahy_A04g019251</name>
</gene>
<comment type="similarity">
    <text evidence="2">Belongs to the zinc-containing alcohol dehydrogenase family. Class-III subfamily.</text>
</comment>
<evidence type="ECO:0000256" key="12">
    <source>
        <dbReference type="SAM" id="MobiDB-lite"/>
    </source>
</evidence>
<feature type="domain" description="Alcohol dehydrogenase-like C-terminal" evidence="13">
    <location>
        <begin position="227"/>
        <end position="346"/>
    </location>
</feature>
<dbReference type="SUPFAM" id="SSF50129">
    <property type="entry name" value="GroES-like"/>
    <property type="match status" value="2"/>
</dbReference>
<dbReference type="SUPFAM" id="SSF51735">
    <property type="entry name" value="NAD(P)-binding Rossmann-fold domains"/>
    <property type="match status" value="1"/>
</dbReference>
<dbReference type="PANTHER" id="PTHR43880:SF56">
    <property type="entry name" value="ALCOHOL DEHYDROGENASE-LIKE 4"/>
    <property type="match status" value="1"/>
</dbReference>
<comment type="catalytic activity">
    <reaction evidence="9">
        <text>a secondary alcohol + NAD(+) = a ketone + NADH + H(+)</text>
        <dbReference type="Rhea" id="RHEA:10740"/>
        <dbReference type="ChEBI" id="CHEBI:15378"/>
        <dbReference type="ChEBI" id="CHEBI:17087"/>
        <dbReference type="ChEBI" id="CHEBI:35681"/>
        <dbReference type="ChEBI" id="CHEBI:57540"/>
        <dbReference type="ChEBI" id="CHEBI:57945"/>
        <dbReference type="EC" id="1.1.1.1"/>
    </reaction>
</comment>
<proteinExistence type="inferred from homology"/>
<dbReference type="Pfam" id="PF08240">
    <property type="entry name" value="ADH_N"/>
    <property type="match status" value="1"/>
</dbReference>
<evidence type="ECO:0000256" key="2">
    <source>
        <dbReference type="ARBA" id="ARBA00010902"/>
    </source>
</evidence>
<evidence type="ECO:0000256" key="5">
    <source>
        <dbReference type="ARBA" id="ARBA00022723"/>
    </source>
</evidence>
<keyword evidence="5 11" id="KW-0479">Metal-binding</keyword>
<dbReference type="EMBL" id="SDMP01000004">
    <property type="protein sequence ID" value="RYR61968.1"/>
    <property type="molecule type" value="Genomic_DNA"/>
</dbReference>
<dbReference type="InterPro" id="IPR036291">
    <property type="entry name" value="NAD(P)-bd_dom_sf"/>
</dbReference>
<evidence type="ECO:0000256" key="3">
    <source>
        <dbReference type="ARBA" id="ARBA00011738"/>
    </source>
</evidence>
<dbReference type="EC" id="1.1.1.1" evidence="4"/>
<feature type="region of interest" description="Disordered" evidence="12">
    <location>
        <begin position="1"/>
        <end position="20"/>
    </location>
</feature>
<keyword evidence="6 11" id="KW-0862">Zinc</keyword>
<dbReference type="SMR" id="A0A445DFK0"/>
<dbReference type="FunFam" id="3.90.180.10:FF:000007">
    <property type="entry name" value="Alcohol dehydrogenase 6"/>
    <property type="match status" value="1"/>
</dbReference>
<dbReference type="InterPro" id="IPR013149">
    <property type="entry name" value="ADH-like_C"/>
</dbReference>
<evidence type="ECO:0000256" key="1">
    <source>
        <dbReference type="ARBA" id="ARBA00001947"/>
    </source>
</evidence>
<dbReference type="GO" id="GO:0051903">
    <property type="term" value="F:S-(hydroxymethyl)glutathione dehydrogenase [NAD(P)+] activity"/>
    <property type="evidence" value="ECO:0007669"/>
    <property type="project" value="TreeGrafter"/>
</dbReference>
<dbReference type="PROSITE" id="PS00059">
    <property type="entry name" value="ADH_ZINC"/>
    <property type="match status" value="1"/>
</dbReference>
<dbReference type="Pfam" id="PF00107">
    <property type="entry name" value="ADH_zinc_N"/>
    <property type="match status" value="1"/>
</dbReference>
<comment type="caution">
    <text evidence="15">The sequence shown here is derived from an EMBL/GenBank/DDBJ whole genome shotgun (WGS) entry which is preliminary data.</text>
</comment>
<evidence type="ECO:0000259" key="14">
    <source>
        <dbReference type="Pfam" id="PF08240"/>
    </source>
</evidence>
<dbReference type="GO" id="GO:0008270">
    <property type="term" value="F:zinc ion binding"/>
    <property type="evidence" value="ECO:0007669"/>
    <property type="project" value="InterPro"/>
</dbReference>
<evidence type="ECO:0000256" key="7">
    <source>
        <dbReference type="ARBA" id="ARBA00023002"/>
    </source>
</evidence>
<evidence type="ECO:0000256" key="8">
    <source>
        <dbReference type="ARBA" id="ARBA00023027"/>
    </source>
</evidence>
<dbReference type="InterPro" id="IPR002328">
    <property type="entry name" value="ADH_Zn_CS"/>
</dbReference>
<keyword evidence="8" id="KW-0520">NAD</keyword>
<dbReference type="GO" id="GO:0004022">
    <property type="term" value="F:alcohol dehydrogenase (NAD+) activity"/>
    <property type="evidence" value="ECO:0007669"/>
    <property type="project" value="UniProtKB-EC"/>
</dbReference>
<keyword evidence="16" id="KW-1185">Reference proteome</keyword>
<dbReference type="InterPro" id="IPR011032">
    <property type="entry name" value="GroES-like_sf"/>
</dbReference>
<feature type="domain" description="Alcohol dehydrogenase-like N-terminal" evidence="14">
    <location>
        <begin position="52"/>
        <end position="183"/>
    </location>
</feature>
<dbReference type="FunFam" id="3.40.50.720:FF:000003">
    <property type="entry name" value="S-(hydroxymethyl)glutathione dehydrogenase"/>
    <property type="match status" value="1"/>
</dbReference>
<reference evidence="15 16" key="1">
    <citation type="submission" date="2019-01" db="EMBL/GenBank/DDBJ databases">
        <title>Sequencing of cultivated peanut Arachis hypogaea provides insights into genome evolution and oil improvement.</title>
        <authorList>
            <person name="Chen X."/>
        </authorList>
    </citation>
    <scope>NUCLEOTIDE SEQUENCE [LARGE SCALE GENOMIC DNA]</scope>
    <source>
        <strain evidence="16">cv. Fuhuasheng</strain>
        <tissue evidence="15">Leaves</tissue>
    </source>
</reference>
<dbReference type="InterPro" id="IPR013154">
    <property type="entry name" value="ADH-like_N"/>
</dbReference>
<dbReference type="Gene3D" id="3.40.50.720">
    <property type="entry name" value="NAD(P)-binding Rossmann-like Domain"/>
    <property type="match status" value="1"/>
</dbReference>
<dbReference type="Proteomes" id="UP000289738">
    <property type="component" value="Chromosome A04"/>
</dbReference>
<dbReference type="Gene3D" id="3.90.180.10">
    <property type="entry name" value="Medium-chain alcohol dehydrogenases, catalytic domain"/>
    <property type="match status" value="1"/>
</dbReference>
<comment type="catalytic activity">
    <reaction evidence="10">
        <text>a primary alcohol + NAD(+) = an aldehyde + NADH + H(+)</text>
        <dbReference type="Rhea" id="RHEA:10736"/>
        <dbReference type="ChEBI" id="CHEBI:15378"/>
        <dbReference type="ChEBI" id="CHEBI:15734"/>
        <dbReference type="ChEBI" id="CHEBI:17478"/>
        <dbReference type="ChEBI" id="CHEBI:57540"/>
        <dbReference type="ChEBI" id="CHEBI:57945"/>
        <dbReference type="EC" id="1.1.1.1"/>
    </reaction>
</comment>
<dbReference type="GO" id="GO:0005829">
    <property type="term" value="C:cytosol"/>
    <property type="evidence" value="ECO:0007669"/>
    <property type="project" value="TreeGrafter"/>
</dbReference>
<dbReference type="STRING" id="3818.A0A445DFK0"/>
<evidence type="ECO:0000256" key="10">
    <source>
        <dbReference type="ARBA" id="ARBA00049243"/>
    </source>
</evidence>
<protein>
    <recommendedName>
        <fullName evidence="4">alcohol dehydrogenase</fullName>
        <ecNumber evidence="4">1.1.1.1</ecNumber>
    </recommendedName>
</protein>
<dbReference type="AlphaFoldDB" id="A0A445DFK0"/>
<dbReference type="PANTHER" id="PTHR43880">
    <property type="entry name" value="ALCOHOL DEHYDROGENASE"/>
    <property type="match status" value="1"/>
</dbReference>
<dbReference type="Gramene" id="arahy.Tifrunner.gnm2.ann2.Ah04g262400.1">
    <property type="protein sequence ID" value="arahy.Tifrunner.gnm2.ann2.Ah04g262400.1-CDS"/>
    <property type="gene ID" value="arahy.Tifrunner.gnm2.ann2.Ah04g262400"/>
</dbReference>
<evidence type="ECO:0000256" key="9">
    <source>
        <dbReference type="ARBA" id="ARBA00049164"/>
    </source>
</evidence>
<organism evidence="15 16">
    <name type="scientific">Arachis hypogaea</name>
    <name type="common">Peanut</name>
    <dbReference type="NCBI Taxonomy" id="3818"/>
    <lineage>
        <taxon>Eukaryota</taxon>
        <taxon>Viridiplantae</taxon>
        <taxon>Streptophyta</taxon>
        <taxon>Embryophyta</taxon>
        <taxon>Tracheophyta</taxon>
        <taxon>Spermatophyta</taxon>
        <taxon>Magnoliopsida</taxon>
        <taxon>eudicotyledons</taxon>
        <taxon>Gunneridae</taxon>
        <taxon>Pentapetalae</taxon>
        <taxon>rosids</taxon>
        <taxon>fabids</taxon>
        <taxon>Fabales</taxon>
        <taxon>Fabaceae</taxon>
        <taxon>Papilionoideae</taxon>
        <taxon>50 kb inversion clade</taxon>
        <taxon>dalbergioids sensu lato</taxon>
        <taxon>Dalbergieae</taxon>
        <taxon>Pterocarpus clade</taxon>
        <taxon>Arachis</taxon>
    </lineage>
</organism>
<comment type="cofactor">
    <cofactor evidence="1 11">
        <name>Zn(2+)</name>
        <dbReference type="ChEBI" id="CHEBI:29105"/>
    </cofactor>
</comment>
<accession>A0A445DFK0</accession>